<dbReference type="InterPro" id="IPR002052">
    <property type="entry name" value="DNA_methylase_N6_adenine_CS"/>
</dbReference>
<dbReference type="RefSeq" id="WP_132280683.1">
    <property type="nucleotide sequence ID" value="NZ_SMGQ01000011.1"/>
</dbReference>
<dbReference type="GO" id="GO:0031167">
    <property type="term" value="P:rRNA methylation"/>
    <property type="evidence" value="ECO:0007669"/>
    <property type="project" value="InterPro"/>
</dbReference>
<evidence type="ECO:0000313" key="3">
    <source>
        <dbReference type="EMBL" id="TCK98323.1"/>
    </source>
</evidence>
<comment type="caution">
    <text evidence="3">The sequence shown here is derived from an EMBL/GenBank/DDBJ whole genome shotgun (WGS) entry which is preliminary data.</text>
</comment>
<reference evidence="3 4" key="1">
    <citation type="submission" date="2019-03" db="EMBL/GenBank/DDBJ databases">
        <title>Genomic Encyclopedia of Type Strains, Phase IV (KMG-IV): sequencing the most valuable type-strain genomes for metagenomic binning, comparative biology and taxonomic classification.</title>
        <authorList>
            <person name="Goeker M."/>
        </authorList>
    </citation>
    <scope>NUCLEOTIDE SEQUENCE [LARGE SCALE GENOMIC DNA]</scope>
    <source>
        <strain evidence="3 4">DSM 24176</strain>
    </source>
</reference>
<dbReference type="Proteomes" id="UP000294545">
    <property type="component" value="Unassembled WGS sequence"/>
</dbReference>
<dbReference type="InterPro" id="IPR029063">
    <property type="entry name" value="SAM-dependent_MTases_sf"/>
</dbReference>
<keyword evidence="4" id="KW-1185">Reference proteome</keyword>
<dbReference type="GO" id="GO:0003676">
    <property type="term" value="F:nucleic acid binding"/>
    <property type="evidence" value="ECO:0007669"/>
    <property type="project" value="InterPro"/>
</dbReference>
<dbReference type="PIRSF" id="PIRSF004553">
    <property type="entry name" value="CHP00095"/>
    <property type="match status" value="1"/>
</dbReference>
<protein>
    <submittedName>
        <fullName evidence="3">16S rRNA (Guanine(966)-N(2))-methyltransferase RsmD</fullName>
    </submittedName>
</protein>
<proteinExistence type="predicted"/>
<dbReference type="EMBL" id="SMGQ01000011">
    <property type="protein sequence ID" value="TCK98323.1"/>
    <property type="molecule type" value="Genomic_DNA"/>
</dbReference>
<sequence>MRVIAGKARRIKLIAPEGLKVRPTTDRIKETLFNIINTDIIESNFLDIFSGSGAIGIEALSRGANQAVFIDKDKLSIECIHKNLENTKLLDTAIVYNDYATDGIQKLNERQMVFDFVFMDPPYNTGVEKAVLMTLKESTLITKDTVIIIENHIDSDVSYIETIGYEITRVKQYKTNMHIFVKMKD</sequence>
<dbReference type="OrthoDB" id="9803017at2"/>
<dbReference type="Gene3D" id="3.40.50.150">
    <property type="entry name" value="Vaccinia Virus protein VP39"/>
    <property type="match status" value="1"/>
</dbReference>
<dbReference type="PANTHER" id="PTHR43542">
    <property type="entry name" value="METHYLTRANSFERASE"/>
    <property type="match status" value="1"/>
</dbReference>
<evidence type="ECO:0000313" key="4">
    <source>
        <dbReference type="Proteomes" id="UP000294545"/>
    </source>
</evidence>
<dbReference type="AlphaFoldDB" id="A0A4R1N6Q4"/>
<accession>A0A4R1N6Q4</accession>
<organism evidence="3 4">
    <name type="scientific">Natranaerovirga hydrolytica</name>
    <dbReference type="NCBI Taxonomy" id="680378"/>
    <lineage>
        <taxon>Bacteria</taxon>
        <taxon>Bacillati</taxon>
        <taxon>Bacillota</taxon>
        <taxon>Clostridia</taxon>
        <taxon>Lachnospirales</taxon>
        <taxon>Natranaerovirgaceae</taxon>
        <taxon>Natranaerovirga</taxon>
    </lineage>
</organism>
<gene>
    <name evidence="3" type="ORF">EDC19_0743</name>
</gene>
<dbReference type="NCBIfam" id="TIGR00095">
    <property type="entry name" value="16S rRNA (guanine(966)-N(2))-methyltransferase RsmD"/>
    <property type="match status" value="1"/>
</dbReference>
<dbReference type="Pfam" id="PF03602">
    <property type="entry name" value="Cons_hypoth95"/>
    <property type="match status" value="1"/>
</dbReference>
<evidence type="ECO:0000256" key="1">
    <source>
        <dbReference type="ARBA" id="ARBA00022603"/>
    </source>
</evidence>
<keyword evidence="2 3" id="KW-0808">Transferase</keyword>
<evidence type="ECO:0000256" key="2">
    <source>
        <dbReference type="ARBA" id="ARBA00022679"/>
    </source>
</evidence>
<name>A0A4R1N6Q4_9FIRM</name>
<dbReference type="InterPro" id="IPR004398">
    <property type="entry name" value="RNA_MeTrfase_RsmD"/>
</dbReference>
<dbReference type="CDD" id="cd02440">
    <property type="entry name" value="AdoMet_MTases"/>
    <property type="match status" value="1"/>
</dbReference>
<dbReference type="PROSITE" id="PS00092">
    <property type="entry name" value="N6_MTASE"/>
    <property type="match status" value="1"/>
</dbReference>
<keyword evidence="1 3" id="KW-0489">Methyltransferase</keyword>
<dbReference type="GO" id="GO:0008168">
    <property type="term" value="F:methyltransferase activity"/>
    <property type="evidence" value="ECO:0007669"/>
    <property type="project" value="UniProtKB-KW"/>
</dbReference>
<dbReference type="SUPFAM" id="SSF53335">
    <property type="entry name" value="S-adenosyl-L-methionine-dependent methyltransferases"/>
    <property type="match status" value="1"/>
</dbReference>
<dbReference type="PANTHER" id="PTHR43542:SF1">
    <property type="entry name" value="METHYLTRANSFERASE"/>
    <property type="match status" value="1"/>
</dbReference>